<dbReference type="InterPro" id="IPR011889">
    <property type="entry name" value="Liste_lipo_26"/>
</dbReference>
<dbReference type="RefSeq" id="WP_071869420.1">
    <property type="nucleotide sequence ID" value="NZ_BJUG01000024.1"/>
</dbReference>
<evidence type="ECO:0000256" key="3">
    <source>
        <dbReference type="SAM" id="SignalP"/>
    </source>
</evidence>
<dbReference type="NCBIfam" id="TIGR02167">
    <property type="entry name" value="Liste_lipo_26"/>
    <property type="match status" value="7"/>
</dbReference>
<dbReference type="Proteomes" id="UP000321361">
    <property type="component" value="Unassembled WGS sequence"/>
</dbReference>
<feature type="compositionally biased region" description="Acidic residues" evidence="2">
    <location>
        <begin position="38"/>
        <end position="63"/>
    </location>
</feature>
<feature type="signal peptide" evidence="3">
    <location>
        <begin position="1"/>
        <end position="23"/>
    </location>
</feature>
<comment type="caution">
    <text evidence="4">The sequence shown here is derived from an EMBL/GenBank/DDBJ whole genome shotgun (WGS) entry which is preliminary data.</text>
</comment>
<sequence length="630" mass="71726">MKRKILIATILSTLVLPINVSYAAENEELLEETMSSELLDETQESQLIDDEPITEFEEDIEIEELQKIDDTESSESNDSNNVEKEDPTEDSNFQNRNVNVVASGRNTAGMTWVLYEDGLLEIGGGSWGSVNAPWERYKEQIFEVKIIEKIDPDASIGFNRMFAGLTYATTITGLELLNTGASVSFAGMFLDCNNLEEIDVSSFNTRNTRNFSYMFTRCSKVKLLDVSHFDTSEATTFEAMFSSCHSLAYLDVSSFNTENCISFRQMFSNVRVNQLDVSNFNTSKATDMSFMFQYANQIAGLDLSNFQTQNVKNMEYMFHGMTNLTHLNLQGFDVSNVEKMNSCFSDLTSMESLDVSHFITSNLRENEYMFRNMTNLKELNIDNWIVTSTISYKFFENTLPEKLTIGSRVTLTTFMYLPDLKSGYVWADKDDNLVFSNQLINFHNTNGVSNTYRIEELHTLTFDTNGGTEISGQRNITGKTWYVPDIPEKNGYIFDYWSIDPEGNEPYDFTTPVSSSLILYAQYTPAYIVSIPASVNLNETNQLQVSAENYQEGKTLIISTNEKVTLVNTYDPTLILEKEITKEKAYMEPAHVLEVLDTKREENTLYVQQTAEKELAGTYEGTINFTIDFY</sequence>
<dbReference type="GO" id="GO:0030313">
    <property type="term" value="C:cell envelope"/>
    <property type="evidence" value="ECO:0007669"/>
    <property type="project" value="UniProtKB-SubCell"/>
</dbReference>
<evidence type="ECO:0000256" key="1">
    <source>
        <dbReference type="ARBA" id="ARBA00004196"/>
    </source>
</evidence>
<dbReference type="OrthoDB" id="2189111at2"/>
<evidence type="ECO:0000313" key="4">
    <source>
        <dbReference type="EMBL" id="GEK38282.1"/>
    </source>
</evidence>
<organism evidence="4 5">
    <name type="scientific">Enterococcus thailandicus</name>
    <dbReference type="NCBI Taxonomy" id="417368"/>
    <lineage>
        <taxon>Bacteria</taxon>
        <taxon>Bacillati</taxon>
        <taxon>Bacillota</taxon>
        <taxon>Bacilli</taxon>
        <taxon>Lactobacillales</taxon>
        <taxon>Enterococcaceae</taxon>
        <taxon>Enterococcus</taxon>
    </lineage>
</organism>
<dbReference type="InterPro" id="IPR013378">
    <property type="entry name" value="InlB-like_B-rpt"/>
</dbReference>
<evidence type="ECO:0000256" key="2">
    <source>
        <dbReference type="SAM" id="MobiDB-lite"/>
    </source>
</evidence>
<evidence type="ECO:0008006" key="6">
    <source>
        <dbReference type="Google" id="ProtNLM"/>
    </source>
</evidence>
<reference evidence="4 5" key="1">
    <citation type="submission" date="2019-07" db="EMBL/GenBank/DDBJ databases">
        <title>Whole genome shotgun sequence of Enterococcus thailandicus NBRC 101867.</title>
        <authorList>
            <person name="Hosoyama A."/>
            <person name="Uohara A."/>
            <person name="Ohji S."/>
            <person name="Ichikawa N."/>
        </authorList>
    </citation>
    <scope>NUCLEOTIDE SEQUENCE [LARGE SCALE GENOMIC DNA]</scope>
    <source>
        <strain evidence="4 5">NBRC 101867</strain>
    </source>
</reference>
<dbReference type="AlphaFoldDB" id="A0A510WGJ1"/>
<accession>A0A510WGJ1</accession>
<name>A0A510WGJ1_ENTTH</name>
<dbReference type="InterPro" id="IPR032675">
    <property type="entry name" value="LRR_dom_sf"/>
</dbReference>
<gene>
    <name evidence="4" type="ORF">ETH01_25690</name>
</gene>
<dbReference type="EMBL" id="BJUG01000024">
    <property type="protein sequence ID" value="GEK38282.1"/>
    <property type="molecule type" value="Genomic_DNA"/>
</dbReference>
<keyword evidence="3" id="KW-0732">Signal</keyword>
<feature type="region of interest" description="Disordered" evidence="2">
    <location>
        <begin position="34"/>
        <end position="96"/>
    </location>
</feature>
<proteinExistence type="predicted"/>
<dbReference type="Gene3D" id="3.80.10.10">
    <property type="entry name" value="Ribonuclease Inhibitor"/>
    <property type="match status" value="1"/>
</dbReference>
<feature type="chain" id="PRO_5022939635" description="BspA family leucine-rich repeat surface protein" evidence="3">
    <location>
        <begin position="24"/>
        <end position="630"/>
    </location>
</feature>
<dbReference type="Pfam" id="PF03382">
    <property type="entry name" value="DUF285"/>
    <property type="match status" value="1"/>
</dbReference>
<dbReference type="InterPro" id="IPR005046">
    <property type="entry name" value="DUF285"/>
</dbReference>
<dbReference type="Pfam" id="PF09479">
    <property type="entry name" value="Flg_new"/>
    <property type="match status" value="1"/>
</dbReference>
<dbReference type="Gene3D" id="2.60.40.4270">
    <property type="entry name" value="Listeria-Bacteroides repeat domain"/>
    <property type="match status" value="1"/>
</dbReference>
<evidence type="ECO:0000313" key="5">
    <source>
        <dbReference type="Proteomes" id="UP000321361"/>
    </source>
</evidence>
<comment type="subcellular location">
    <subcellularLocation>
        <location evidence="1">Cell envelope</location>
    </subcellularLocation>
</comment>
<dbReference type="SUPFAM" id="SSF52058">
    <property type="entry name" value="L domain-like"/>
    <property type="match status" value="1"/>
</dbReference>
<dbReference type="InterPro" id="IPR042229">
    <property type="entry name" value="Listeria/Bacterioides_rpt_sf"/>
</dbReference>
<protein>
    <recommendedName>
        <fullName evidence="6">BspA family leucine-rich repeat surface protein</fullName>
    </recommendedName>
</protein>